<gene>
    <name evidence="1" type="ORF">GPA25_15785</name>
</gene>
<evidence type="ECO:0000313" key="1">
    <source>
        <dbReference type="EMBL" id="NMG76224.1"/>
    </source>
</evidence>
<reference evidence="1 2" key="1">
    <citation type="submission" date="2019-12" db="EMBL/GenBank/DDBJ databases">
        <title>Comparative genomics gives insights into the taxonomy of the Azoarcus-Aromatoleum group and reveals separate origins of nif in the plant-associated Azoarcus and non-plant-associated Aromatoleum sub-groups.</title>
        <authorList>
            <person name="Lafos M."/>
            <person name="Maluk M."/>
            <person name="Batista M."/>
            <person name="Junghare M."/>
            <person name="Carmona M."/>
            <person name="Faoro H."/>
            <person name="Cruz L.M."/>
            <person name="Battistoni F."/>
            <person name="De Souza E."/>
            <person name="Pedrosa F."/>
            <person name="Chen W.-M."/>
            <person name="Poole P.S."/>
            <person name="Dixon R.A."/>
            <person name="James E.K."/>
        </authorList>
    </citation>
    <scope>NUCLEOTIDE SEQUENCE [LARGE SCALE GENOMIC DNA]</scope>
    <source>
        <strain evidence="1 2">22Lin</strain>
    </source>
</reference>
<evidence type="ECO:0000313" key="2">
    <source>
        <dbReference type="Proteomes" id="UP000648984"/>
    </source>
</evidence>
<keyword evidence="2" id="KW-1185">Reference proteome</keyword>
<sequence>MQTMQHTATSDRYAKCIEVSKRIRWDIDRDVIRGRKFDVSKKFLPDGLSKIERLSFLDANEKRLVSQIQGRTYANLFGLVERYIGAKMLEISREHCLGDQTVFEALVRFTDEELKHQELFRRVEAMAAADMPPGYSFLPKPNDVANAVLSKSTWAVLGLTCHIELFTQAHYRQSIEPDIALSELWKDVFLFHWKEESQHAILDELEWQREDAKLTPEQRDSAVGDLIELVGAVDGILQMQAKADADYFLRVCGRTLDEAQAQAQQLGETMLHAYRWQYIVSGVADERFQKILGGMITAPQFNRISAALAPIMQ</sequence>
<accession>A0ABX1QCY0</accession>
<organism evidence="1 2">
    <name type="scientific">Aromatoleum diolicum</name>
    <dbReference type="NCBI Taxonomy" id="75796"/>
    <lineage>
        <taxon>Bacteria</taxon>
        <taxon>Pseudomonadati</taxon>
        <taxon>Pseudomonadota</taxon>
        <taxon>Betaproteobacteria</taxon>
        <taxon>Rhodocyclales</taxon>
        <taxon>Rhodocyclaceae</taxon>
        <taxon>Aromatoleum</taxon>
    </lineage>
</organism>
<dbReference type="Proteomes" id="UP000648984">
    <property type="component" value="Unassembled WGS sequence"/>
</dbReference>
<proteinExistence type="predicted"/>
<protein>
    <submittedName>
        <fullName evidence="1">Uncharacterized protein</fullName>
    </submittedName>
</protein>
<comment type="caution">
    <text evidence="1">The sequence shown here is derived from an EMBL/GenBank/DDBJ whole genome shotgun (WGS) entry which is preliminary data.</text>
</comment>
<dbReference type="EMBL" id="WTVQ01000028">
    <property type="protein sequence ID" value="NMG76224.1"/>
    <property type="molecule type" value="Genomic_DNA"/>
</dbReference>
<name>A0ABX1QCY0_9RHOO</name>
<dbReference type="RefSeq" id="WP_169261369.1">
    <property type="nucleotide sequence ID" value="NZ_WTVQ01000028.1"/>
</dbReference>